<feature type="transmembrane region" description="Helical" evidence="1">
    <location>
        <begin position="34"/>
        <end position="56"/>
    </location>
</feature>
<accession>A0A6J6C0L6</accession>
<protein>
    <submittedName>
        <fullName evidence="2">Unannotated protein</fullName>
    </submittedName>
</protein>
<evidence type="ECO:0000256" key="1">
    <source>
        <dbReference type="SAM" id="Phobius"/>
    </source>
</evidence>
<organism evidence="2">
    <name type="scientific">freshwater metagenome</name>
    <dbReference type="NCBI Taxonomy" id="449393"/>
    <lineage>
        <taxon>unclassified sequences</taxon>
        <taxon>metagenomes</taxon>
        <taxon>ecological metagenomes</taxon>
    </lineage>
</organism>
<reference evidence="2" key="1">
    <citation type="submission" date="2020-05" db="EMBL/GenBank/DDBJ databases">
        <authorList>
            <person name="Chiriac C."/>
            <person name="Salcher M."/>
            <person name="Ghai R."/>
            <person name="Kavagutti S V."/>
        </authorList>
    </citation>
    <scope>NUCLEOTIDE SEQUENCE</scope>
</reference>
<sequence length="169" mass="17911">MNGLRIIRFNILGTLIFSVSALWAAIVFDGLAKSQGVVVALVLFAIGTGVFLWGYWTAVQRSRQEEISVAELYFLMGPVIPRSVKIAMHSCLATHILVALGTALSRPNSPSSDGLSSKPGSTLAFGVLVPVLGLGLNGLWAASHGKFAPRRLKNGTEVPVCHTDTDPIG</sequence>
<evidence type="ECO:0000313" key="2">
    <source>
        <dbReference type="EMBL" id="CAB4544880.1"/>
    </source>
</evidence>
<dbReference type="AlphaFoldDB" id="A0A6J6C0L6"/>
<keyword evidence="1" id="KW-0472">Membrane</keyword>
<name>A0A6J6C0L6_9ZZZZ</name>
<feature type="transmembrane region" description="Helical" evidence="1">
    <location>
        <begin position="124"/>
        <end position="143"/>
    </location>
</feature>
<dbReference type="EMBL" id="CAEZSL010000086">
    <property type="protein sequence ID" value="CAB4544880.1"/>
    <property type="molecule type" value="Genomic_DNA"/>
</dbReference>
<feature type="transmembrane region" description="Helical" evidence="1">
    <location>
        <begin position="86"/>
        <end position="104"/>
    </location>
</feature>
<keyword evidence="1" id="KW-0812">Transmembrane</keyword>
<proteinExistence type="predicted"/>
<keyword evidence="1" id="KW-1133">Transmembrane helix</keyword>
<feature type="transmembrane region" description="Helical" evidence="1">
    <location>
        <begin position="7"/>
        <end position="28"/>
    </location>
</feature>
<gene>
    <name evidence="2" type="ORF">UFOPK1421_00885</name>
</gene>